<keyword evidence="2" id="KW-1185">Reference proteome</keyword>
<dbReference type="Proteomes" id="UP000585050">
    <property type="component" value="Unassembled WGS sequence"/>
</dbReference>
<evidence type="ECO:0000313" key="1">
    <source>
        <dbReference type="EMBL" id="NLR93417.1"/>
    </source>
</evidence>
<comment type="caution">
    <text evidence="1">The sequence shown here is derived from an EMBL/GenBank/DDBJ whole genome shotgun (WGS) entry which is preliminary data.</text>
</comment>
<name>A0A7X8SNG4_9BACT</name>
<dbReference type="EMBL" id="JABAIL010000006">
    <property type="protein sequence ID" value="NLR93417.1"/>
    <property type="molecule type" value="Genomic_DNA"/>
</dbReference>
<proteinExistence type="predicted"/>
<protein>
    <submittedName>
        <fullName evidence="1">Uncharacterized protein</fullName>
    </submittedName>
</protein>
<gene>
    <name evidence="1" type="ORF">HGP29_19630</name>
</gene>
<dbReference type="AlphaFoldDB" id="A0A7X8SNG4"/>
<organism evidence="1 2">
    <name type="scientific">Flammeovirga agarivorans</name>
    <dbReference type="NCBI Taxonomy" id="2726742"/>
    <lineage>
        <taxon>Bacteria</taxon>
        <taxon>Pseudomonadati</taxon>
        <taxon>Bacteroidota</taxon>
        <taxon>Cytophagia</taxon>
        <taxon>Cytophagales</taxon>
        <taxon>Flammeovirgaceae</taxon>
        <taxon>Flammeovirga</taxon>
    </lineage>
</organism>
<sequence length="203" mass="22559">MKVYNKLIAFFAVAAFWGCQDIEPEKGSEIAPTEVIQISSQTAFSPALQTEYINIYTEKSFKIRYVNITSPVKHEFNEFSYTLGGDAVGDQSTVSYSIADFEDPIYQVNEDMDSIVMQNVDLMTYNIQLAVTETEDGNQNLGTMDVVASADTVIVYPFERYLEDAEGNIVGIEYGTPDTVANETPVEFTFNESVAGTVEEVLN</sequence>
<dbReference type="RefSeq" id="WP_168884128.1">
    <property type="nucleotide sequence ID" value="NZ_JABAIL010000006.1"/>
</dbReference>
<evidence type="ECO:0000313" key="2">
    <source>
        <dbReference type="Proteomes" id="UP000585050"/>
    </source>
</evidence>
<reference evidence="1 2" key="1">
    <citation type="submission" date="2020-04" db="EMBL/GenBank/DDBJ databases">
        <title>Flammeovirga sp. SR4, a novel species isolated from seawater.</title>
        <authorList>
            <person name="Wang X."/>
        </authorList>
    </citation>
    <scope>NUCLEOTIDE SEQUENCE [LARGE SCALE GENOMIC DNA]</scope>
    <source>
        <strain evidence="1 2">SR4</strain>
    </source>
</reference>
<accession>A0A7X8SNG4</accession>